<protein>
    <recommendedName>
        <fullName evidence="1">Chromo domain-containing protein</fullName>
    </recommendedName>
</protein>
<name>A0A2H3JQP9_WOLCO</name>
<dbReference type="InterPro" id="IPR000953">
    <property type="entry name" value="Chromo/chromo_shadow_dom"/>
</dbReference>
<proteinExistence type="predicted"/>
<organism evidence="2 3">
    <name type="scientific">Wolfiporia cocos (strain MD-104)</name>
    <name type="common">Brown rot fungus</name>
    <dbReference type="NCBI Taxonomy" id="742152"/>
    <lineage>
        <taxon>Eukaryota</taxon>
        <taxon>Fungi</taxon>
        <taxon>Dikarya</taxon>
        <taxon>Basidiomycota</taxon>
        <taxon>Agaricomycotina</taxon>
        <taxon>Agaricomycetes</taxon>
        <taxon>Polyporales</taxon>
        <taxon>Phaeolaceae</taxon>
        <taxon>Wolfiporia</taxon>
    </lineage>
</organism>
<dbReference type="PROSITE" id="PS50013">
    <property type="entry name" value="CHROMO_2"/>
    <property type="match status" value="1"/>
</dbReference>
<dbReference type="EMBL" id="KB468157">
    <property type="protein sequence ID" value="PCH44261.1"/>
    <property type="molecule type" value="Genomic_DNA"/>
</dbReference>
<dbReference type="OrthoDB" id="433924at2759"/>
<dbReference type="Gene3D" id="2.40.50.40">
    <property type="match status" value="1"/>
</dbReference>
<evidence type="ECO:0000313" key="2">
    <source>
        <dbReference type="EMBL" id="PCH44261.1"/>
    </source>
</evidence>
<dbReference type="InterPro" id="IPR016197">
    <property type="entry name" value="Chromo-like_dom_sf"/>
</dbReference>
<dbReference type="AlphaFoldDB" id="A0A2H3JQP9"/>
<accession>A0A2H3JQP9</accession>
<dbReference type="Proteomes" id="UP000218811">
    <property type="component" value="Unassembled WGS sequence"/>
</dbReference>
<evidence type="ECO:0000259" key="1">
    <source>
        <dbReference type="PROSITE" id="PS50013"/>
    </source>
</evidence>
<gene>
    <name evidence="2" type="ORF">WOLCODRAFT_76719</name>
</gene>
<dbReference type="Pfam" id="PF00385">
    <property type="entry name" value="Chromo"/>
    <property type="match status" value="1"/>
</dbReference>
<sequence length="89" mass="10518">MYEVSHIVAEKASGSSVQYLVRWVGYGVDDDTWQRESDLVDGAEKVLEEWKSTKERIMRRVEEFQLFGARLKHGYSVPMREVSKVKYMW</sequence>
<evidence type="ECO:0000313" key="3">
    <source>
        <dbReference type="Proteomes" id="UP000218811"/>
    </source>
</evidence>
<dbReference type="STRING" id="742152.A0A2H3JQP9"/>
<feature type="domain" description="Chromo" evidence="1">
    <location>
        <begin position="2"/>
        <end position="62"/>
    </location>
</feature>
<reference evidence="2 3" key="1">
    <citation type="journal article" date="2012" name="Science">
        <title>The Paleozoic origin of enzymatic lignin decomposition reconstructed from 31 fungal genomes.</title>
        <authorList>
            <person name="Floudas D."/>
            <person name="Binder M."/>
            <person name="Riley R."/>
            <person name="Barry K."/>
            <person name="Blanchette R.A."/>
            <person name="Henrissat B."/>
            <person name="Martinez A.T."/>
            <person name="Otillar R."/>
            <person name="Spatafora J.W."/>
            <person name="Yadav J.S."/>
            <person name="Aerts A."/>
            <person name="Benoit I."/>
            <person name="Boyd A."/>
            <person name="Carlson A."/>
            <person name="Copeland A."/>
            <person name="Coutinho P.M."/>
            <person name="de Vries R.P."/>
            <person name="Ferreira P."/>
            <person name="Findley K."/>
            <person name="Foster B."/>
            <person name="Gaskell J."/>
            <person name="Glotzer D."/>
            <person name="Gorecki P."/>
            <person name="Heitman J."/>
            <person name="Hesse C."/>
            <person name="Hori C."/>
            <person name="Igarashi K."/>
            <person name="Jurgens J.A."/>
            <person name="Kallen N."/>
            <person name="Kersten P."/>
            <person name="Kohler A."/>
            <person name="Kuees U."/>
            <person name="Kumar T.K.A."/>
            <person name="Kuo A."/>
            <person name="LaButti K."/>
            <person name="Larrondo L.F."/>
            <person name="Lindquist E."/>
            <person name="Ling A."/>
            <person name="Lombard V."/>
            <person name="Lucas S."/>
            <person name="Lundell T."/>
            <person name="Martin R."/>
            <person name="McLaughlin D.J."/>
            <person name="Morgenstern I."/>
            <person name="Morin E."/>
            <person name="Murat C."/>
            <person name="Nagy L.G."/>
            <person name="Nolan M."/>
            <person name="Ohm R.A."/>
            <person name="Patyshakuliyeva A."/>
            <person name="Rokas A."/>
            <person name="Ruiz-Duenas F.J."/>
            <person name="Sabat G."/>
            <person name="Salamov A."/>
            <person name="Samejima M."/>
            <person name="Schmutz J."/>
            <person name="Slot J.C."/>
            <person name="St John F."/>
            <person name="Stenlid J."/>
            <person name="Sun H."/>
            <person name="Sun S."/>
            <person name="Syed K."/>
            <person name="Tsang A."/>
            <person name="Wiebenga A."/>
            <person name="Young D."/>
            <person name="Pisabarro A."/>
            <person name="Eastwood D.C."/>
            <person name="Martin F."/>
            <person name="Cullen D."/>
            <person name="Grigoriev I.V."/>
            <person name="Hibbett D.S."/>
        </authorList>
    </citation>
    <scope>NUCLEOTIDE SEQUENCE [LARGE SCALE GENOMIC DNA]</scope>
    <source>
        <strain evidence="2 3">MD-104</strain>
    </source>
</reference>
<dbReference type="SMART" id="SM00298">
    <property type="entry name" value="CHROMO"/>
    <property type="match status" value="1"/>
</dbReference>
<dbReference type="InterPro" id="IPR023780">
    <property type="entry name" value="Chromo_domain"/>
</dbReference>
<dbReference type="CDD" id="cd00024">
    <property type="entry name" value="CD_CSD"/>
    <property type="match status" value="1"/>
</dbReference>
<keyword evidence="3" id="KW-1185">Reference proteome</keyword>
<dbReference type="GO" id="GO:0006338">
    <property type="term" value="P:chromatin remodeling"/>
    <property type="evidence" value="ECO:0007669"/>
    <property type="project" value="UniProtKB-ARBA"/>
</dbReference>
<dbReference type="SUPFAM" id="SSF54160">
    <property type="entry name" value="Chromo domain-like"/>
    <property type="match status" value="1"/>
</dbReference>